<evidence type="ECO:0000313" key="1">
    <source>
        <dbReference type="EMBL" id="KAJ7091562.1"/>
    </source>
</evidence>
<comment type="caution">
    <text evidence="1">The sequence shown here is derived from an EMBL/GenBank/DDBJ whole genome shotgun (WGS) entry which is preliminary data.</text>
</comment>
<dbReference type="Gene3D" id="3.30.559.30">
    <property type="entry name" value="Nonribosomal peptide synthetase, condensation domain"/>
    <property type="match status" value="1"/>
</dbReference>
<dbReference type="InterPro" id="IPR010828">
    <property type="entry name" value="Atf2/Sli1-like"/>
</dbReference>
<dbReference type="AlphaFoldDB" id="A0AAD6U881"/>
<sequence>MSLRAAGLVECYHIYRHQLGLDTCVVLSARYTCADGASLTKEQLFPALRKVIETHAALGVKLEGEDAKPSFVRLETIELPLIVRFSDHDGLEAAVGAQLARPFDTLSLLPLWRVEVLNDGTVILALHHGIGDGLSCVAFHQCLLAALQQDVLPGDDSTTVAVPPALTLSPPIETLTNLWPSLRKIVTELFYMLAPASWTPDYSAWTANPVSPTPVLAPRAKLLAFTPADAAALAAACRAHNTTITAALYVLTIVTLSRLAPPSAQHKTFSAHIAISLRGAARLPTQTMGDYATAHHTYPPLDPVFSWPAAARYAQELQRQRLVAREEFGLLHLLGGVQNIRGFLRGRLGSKRGSTFEISNAGRVSVAADPDVGRWTLGQMTFAQCDVVAGSALKLNVIGDPAGALSVTLTWGADAIDEKIVEAFAEQFRDGVKALVVGT</sequence>
<dbReference type="Gene3D" id="3.30.559.10">
    <property type="entry name" value="Chloramphenicol acetyltransferase-like domain"/>
    <property type="match status" value="1"/>
</dbReference>
<dbReference type="Proteomes" id="UP001222325">
    <property type="component" value="Unassembled WGS sequence"/>
</dbReference>
<keyword evidence="2" id="KW-1185">Reference proteome</keyword>
<reference evidence="1" key="1">
    <citation type="submission" date="2023-03" db="EMBL/GenBank/DDBJ databases">
        <title>Massive genome expansion in bonnet fungi (Mycena s.s.) driven by repeated elements and novel gene families across ecological guilds.</title>
        <authorList>
            <consortium name="Lawrence Berkeley National Laboratory"/>
            <person name="Harder C.B."/>
            <person name="Miyauchi S."/>
            <person name="Viragh M."/>
            <person name="Kuo A."/>
            <person name="Thoen E."/>
            <person name="Andreopoulos B."/>
            <person name="Lu D."/>
            <person name="Skrede I."/>
            <person name="Drula E."/>
            <person name="Henrissat B."/>
            <person name="Morin E."/>
            <person name="Kohler A."/>
            <person name="Barry K."/>
            <person name="LaButti K."/>
            <person name="Morin E."/>
            <person name="Salamov A."/>
            <person name="Lipzen A."/>
            <person name="Mereny Z."/>
            <person name="Hegedus B."/>
            <person name="Baldrian P."/>
            <person name="Stursova M."/>
            <person name="Weitz H."/>
            <person name="Taylor A."/>
            <person name="Grigoriev I.V."/>
            <person name="Nagy L.G."/>
            <person name="Martin F."/>
            <person name="Kauserud H."/>
        </authorList>
    </citation>
    <scope>NUCLEOTIDE SEQUENCE</scope>
    <source>
        <strain evidence="1">CBHHK173m</strain>
    </source>
</reference>
<dbReference type="InterPro" id="IPR023213">
    <property type="entry name" value="CAT-like_dom_sf"/>
</dbReference>
<dbReference type="PANTHER" id="PTHR28037:SF1">
    <property type="entry name" value="ALCOHOL O-ACETYLTRANSFERASE 1-RELATED"/>
    <property type="match status" value="1"/>
</dbReference>
<protein>
    <submittedName>
        <fullName evidence="1">Alcohol acetyltransferase</fullName>
    </submittedName>
</protein>
<dbReference type="Pfam" id="PF07247">
    <property type="entry name" value="AATase"/>
    <property type="match status" value="1"/>
</dbReference>
<dbReference type="InterPro" id="IPR052058">
    <property type="entry name" value="Alcohol_O-acetyltransferase"/>
</dbReference>
<gene>
    <name evidence="1" type="ORF">B0H15DRAFT_883974</name>
</gene>
<dbReference type="SUPFAM" id="SSF52777">
    <property type="entry name" value="CoA-dependent acyltransferases"/>
    <property type="match status" value="2"/>
</dbReference>
<dbReference type="PANTHER" id="PTHR28037">
    <property type="entry name" value="ALCOHOL O-ACETYLTRANSFERASE 1-RELATED"/>
    <property type="match status" value="1"/>
</dbReference>
<name>A0AAD6U881_9AGAR</name>
<organism evidence="1 2">
    <name type="scientific">Mycena belliarum</name>
    <dbReference type="NCBI Taxonomy" id="1033014"/>
    <lineage>
        <taxon>Eukaryota</taxon>
        <taxon>Fungi</taxon>
        <taxon>Dikarya</taxon>
        <taxon>Basidiomycota</taxon>
        <taxon>Agaricomycotina</taxon>
        <taxon>Agaricomycetes</taxon>
        <taxon>Agaricomycetidae</taxon>
        <taxon>Agaricales</taxon>
        <taxon>Marasmiineae</taxon>
        <taxon>Mycenaceae</taxon>
        <taxon>Mycena</taxon>
    </lineage>
</organism>
<evidence type="ECO:0000313" key="2">
    <source>
        <dbReference type="Proteomes" id="UP001222325"/>
    </source>
</evidence>
<accession>A0AAD6U881</accession>
<proteinExistence type="predicted"/>
<dbReference type="EMBL" id="JARJCN010000020">
    <property type="protein sequence ID" value="KAJ7091562.1"/>
    <property type="molecule type" value="Genomic_DNA"/>
</dbReference>
<dbReference type="GO" id="GO:0008080">
    <property type="term" value="F:N-acetyltransferase activity"/>
    <property type="evidence" value="ECO:0007669"/>
    <property type="project" value="TreeGrafter"/>
</dbReference>